<dbReference type="SFLD" id="SFLDG01136">
    <property type="entry name" value="C1.6:_Phosphoserine_Phosphatas"/>
    <property type="match status" value="1"/>
</dbReference>
<comment type="cofactor">
    <cofactor evidence="1">
        <name>Mg(2+)</name>
        <dbReference type="ChEBI" id="CHEBI:18420"/>
    </cofactor>
</comment>
<dbReference type="Pfam" id="PF12710">
    <property type="entry name" value="HAD"/>
    <property type="match status" value="1"/>
</dbReference>
<dbReference type="EC" id="3.1.3.3" evidence="4"/>
<comment type="catalytic activity">
    <reaction evidence="12">
        <text>O-phospho-D-serine + H2O = D-serine + phosphate</text>
        <dbReference type="Rhea" id="RHEA:24873"/>
        <dbReference type="ChEBI" id="CHEBI:15377"/>
        <dbReference type="ChEBI" id="CHEBI:35247"/>
        <dbReference type="ChEBI" id="CHEBI:43474"/>
        <dbReference type="ChEBI" id="CHEBI:58680"/>
        <dbReference type="EC" id="3.1.3.3"/>
    </reaction>
</comment>
<evidence type="ECO:0000256" key="9">
    <source>
        <dbReference type="ARBA" id="ARBA00023299"/>
    </source>
</evidence>
<comment type="similarity">
    <text evidence="3">Belongs to the HAD-like hydrolase superfamily. SerB family.</text>
</comment>
<dbReference type="Proteomes" id="UP001500974">
    <property type="component" value="Unassembled WGS sequence"/>
</dbReference>
<dbReference type="SUPFAM" id="SSF56784">
    <property type="entry name" value="HAD-like"/>
    <property type="match status" value="1"/>
</dbReference>
<evidence type="ECO:0000256" key="5">
    <source>
        <dbReference type="ARBA" id="ARBA00022605"/>
    </source>
</evidence>
<accession>A0ABN3AX28</accession>
<sequence>MTKEIRIEERPLAHVAEMFRVVSFGARLEDAHCLRVRRALQESGAVVVGESRNDDGRYQVACLTVSSDDGIDTLRTTVAPLLSDETGIAVVPTALLGEGTKLLIMDVDSTLIKQEVIELLAAHAGREAEVAAVTESAMRGELDFAQSLHARVAVLAGLTEGVIDDVGTRIELSEGAEHLVAAFLDAGHVVAVVSGGFSQILEPLAARLNLTHAKANELGVDAGTLTGSVIGPVVDRAEKARCLRAWSEAAGIPLERTVAVGDGANDLDMLAAAGLGVAFNAKPAVRSAADVAVNFPYLDVVRHFVRL</sequence>
<evidence type="ECO:0000256" key="3">
    <source>
        <dbReference type="ARBA" id="ARBA00009184"/>
    </source>
</evidence>
<evidence type="ECO:0000256" key="12">
    <source>
        <dbReference type="ARBA" id="ARBA00048523"/>
    </source>
</evidence>
<keyword evidence="6" id="KW-0479">Metal-binding</keyword>
<evidence type="ECO:0000256" key="2">
    <source>
        <dbReference type="ARBA" id="ARBA00005135"/>
    </source>
</evidence>
<dbReference type="PANTHER" id="PTHR43344">
    <property type="entry name" value="PHOSPHOSERINE PHOSPHATASE"/>
    <property type="match status" value="1"/>
</dbReference>
<keyword evidence="7" id="KW-0378">Hydrolase</keyword>
<evidence type="ECO:0000256" key="1">
    <source>
        <dbReference type="ARBA" id="ARBA00001946"/>
    </source>
</evidence>
<gene>
    <name evidence="13" type="ORF">GCM10009784_21120</name>
</gene>
<comment type="caution">
    <text evidence="13">The sequence shown here is derived from an EMBL/GenBank/DDBJ whole genome shotgun (WGS) entry which is preliminary data.</text>
</comment>
<evidence type="ECO:0000256" key="11">
    <source>
        <dbReference type="ARBA" id="ARBA00048138"/>
    </source>
</evidence>
<keyword evidence="14" id="KW-1185">Reference proteome</keyword>
<evidence type="ECO:0000313" key="14">
    <source>
        <dbReference type="Proteomes" id="UP001500974"/>
    </source>
</evidence>
<comment type="pathway">
    <text evidence="2">Amino-acid biosynthesis; L-serine biosynthesis; L-serine from 3-phospho-D-glycerate: step 3/3.</text>
</comment>
<dbReference type="SFLD" id="SFLDS00003">
    <property type="entry name" value="Haloacid_Dehalogenase"/>
    <property type="match status" value="1"/>
</dbReference>
<comment type="catalytic activity">
    <reaction evidence="11">
        <text>O-phospho-L-serine + H2O = L-serine + phosphate</text>
        <dbReference type="Rhea" id="RHEA:21208"/>
        <dbReference type="ChEBI" id="CHEBI:15377"/>
        <dbReference type="ChEBI" id="CHEBI:33384"/>
        <dbReference type="ChEBI" id="CHEBI:43474"/>
        <dbReference type="ChEBI" id="CHEBI:57524"/>
        <dbReference type="EC" id="3.1.3.3"/>
    </reaction>
</comment>
<name>A0ABN3AX28_9MICC</name>
<dbReference type="NCBIfam" id="TIGR01488">
    <property type="entry name" value="HAD-SF-IB"/>
    <property type="match status" value="1"/>
</dbReference>
<evidence type="ECO:0000256" key="6">
    <source>
        <dbReference type="ARBA" id="ARBA00022723"/>
    </source>
</evidence>
<organism evidence="13 14">
    <name type="scientific">Arthrobacter parietis</name>
    <dbReference type="NCBI Taxonomy" id="271434"/>
    <lineage>
        <taxon>Bacteria</taxon>
        <taxon>Bacillati</taxon>
        <taxon>Actinomycetota</taxon>
        <taxon>Actinomycetes</taxon>
        <taxon>Micrococcales</taxon>
        <taxon>Micrococcaceae</taxon>
        <taxon>Arthrobacter</taxon>
    </lineage>
</organism>
<dbReference type="SFLD" id="SFLDF00029">
    <property type="entry name" value="phosphoserine_phosphatase"/>
    <property type="match status" value="1"/>
</dbReference>
<evidence type="ECO:0000313" key="13">
    <source>
        <dbReference type="EMBL" id="GAA2176083.1"/>
    </source>
</evidence>
<protein>
    <recommendedName>
        <fullName evidence="4">phosphoserine phosphatase</fullName>
        <ecNumber evidence="4">3.1.3.3</ecNumber>
    </recommendedName>
    <alternativeName>
        <fullName evidence="10">O-phosphoserine phosphohydrolase</fullName>
    </alternativeName>
</protein>
<keyword evidence="8" id="KW-0460">Magnesium</keyword>
<dbReference type="InterPro" id="IPR023214">
    <property type="entry name" value="HAD_sf"/>
</dbReference>
<keyword evidence="5" id="KW-0028">Amino-acid biosynthesis</keyword>
<dbReference type="Gene3D" id="3.40.50.1000">
    <property type="entry name" value="HAD superfamily/HAD-like"/>
    <property type="match status" value="1"/>
</dbReference>
<proteinExistence type="inferred from homology"/>
<dbReference type="SFLD" id="SFLDG01137">
    <property type="entry name" value="C1.6.1:_Phosphoserine_Phosphat"/>
    <property type="match status" value="1"/>
</dbReference>
<dbReference type="NCBIfam" id="TIGR00338">
    <property type="entry name" value="serB"/>
    <property type="match status" value="1"/>
</dbReference>
<dbReference type="PANTHER" id="PTHR43344:SF2">
    <property type="entry name" value="PHOSPHOSERINE PHOSPHATASE"/>
    <property type="match status" value="1"/>
</dbReference>
<reference evidence="13 14" key="1">
    <citation type="journal article" date="2019" name="Int. J. Syst. Evol. Microbiol.">
        <title>The Global Catalogue of Microorganisms (GCM) 10K type strain sequencing project: providing services to taxonomists for standard genome sequencing and annotation.</title>
        <authorList>
            <consortium name="The Broad Institute Genomics Platform"/>
            <consortium name="The Broad Institute Genome Sequencing Center for Infectious Disease"/>
            <person name="Wu L."/>
            <person name="Ma J."/>
        </authorList>
    </citation>
    <scope>NUCLEOTIDE SEQUENCE [LARGE SCALE GENOMIC DNA]</scope>
    <source>
        <strain evidence="13 14">JCM 14917</strain>
    </source>
</reference>
<dbReference type="InterPro" id="IPR050582">
    <property type="entry name" value="HAD-like_SerB"/>
</dbReference>
<evidence type="ECO:0000256" key="8">
    <source>
        <dbReference type="ARBA" id="ARBA00022842"/>
    </source>
</evidence>
<dbReference type="InterPro" id="IPR036412">
    <property type="entry name" value="HAD-like_sf"/>
</dbReference>
<dbReference type="InterPro" id="IPR004469">
    <property type="entry name" value="PSP"/>
</dbReference>
<evidence type="ECO:0000256" key="10">
    <source>
        <dbReference type="ARBA" id="ARBA00031693"/>
    </source>
</evidence>
<evidence type="ECO:0000256" key="4">
    <source>
        <dbReference type="ARBA" id="ARBA00012640"/>
    </source>
</evidence>
<dbReference type="EMBL" id="BAAAON010000002">
    <property type="protein sequence ID" value="GAA2176083.1"/>
    <property type="molecule type" value="Genomic_DNA"/>
</dbReference>
<evidence type="ECO:0000256" key="7">
    <source>
        <dbReference type="ARBA" id="ARBA00022801"/>
    </source>
</evidence>
<keyword evidence="9" id="KW-0718">Serine biosynthesis</keyword>